<keyword evidence="16" id="KW-1185">Reference proteome</keyword>
<dbReference type="PANTHER" id="PTHR43304:SF1">
    <property type="entry name" value="PAC DOMAIN-CONTAINING PROTEIN"/>
    <property type="match status" value="1"/>
</dbReference>
<evidence type="ECO:0000256" key="11">
    <source>
        <dbReference type="SAM" id="Phobius"/>
    </source>
</evidence>
<organism evidence="15 16">
    <name type="scientific">Mucilaginibacter glaciei</name>
    <dbReference type="NCBI Taxonomy" id="2772109"/>
    <lineage>
        <taxon>Bacteria</taxon>
        <taxon>Pseudomonadati</taxon>
        <taxon>Bacteroidota</taxon>
        <taxon>Sphingobacteriia</taxon>
        <taxon>Sphingobacteriales</taxon>
        <taxon>Sphingobacteriaceae</taxon>
        <taxon>Mucilaginibacter</taxon>
    </lineage>
</organism>
<reference evidence="15" key="1">
    <citation type="submission" date="2020-09" db="EMBL/GenBank/DDBJ databases">
        <title>Novel species of Mucilaginibacter isolated from a glacier on the Tibetan Plateau.</title>
        <authorList>
            <person name="Liu Q."/>
            <person name="Xin Y.-H."/>
        </authorList>
    </citation>
    <scope>NUCLEOTIDE SEQUENCE</scope>
    <source>
        <strain evidence="15">ZB1P21</strain>
    </source>
</reference>
<dbReference type="PROSITE" id="PS50113">
    <property type="entry name" value="PAC"/>
    <property type="match status" value="1"/>
</dbReference>
<evidence type="ECO:0000259" key="14">
    <source>
        <dbReference type="PROSITE" id="PS50113"/>
    </source>
</evidence>
<dbReference type="InterPro" id="IPR013655">
    <property type="entry name" value="PAS_fold_3"/>
</dbReference>
<feature type="domain" description="Histidine kinase" evidence="12">
    <location>
        <begin position="384"/>
        <end position="600"/>
    </location>
</feature>
<dbReference type="SMART" id="SM00091">
    <property type="entry name" value="PAS"/>
    <property type="match status" value="1"/>
</dbReference>
<comment type="caution">
    <text evidence="15">The sequence shown here is derived from an EMBL/GenBank/DDBJ whole genome shotgun (WGS) entry which is preliminary data.</text>
</comment>
<dbReference type="Pfam" id="PF00512">
    <property type="entry name" value="HisKA"/>
    <property type="match status" value="1"/>
</dbReference>
<dbReference type="InterPro" id="IPR003594">
    <property type="entry name" value="HATPase_dom"/>
</dbReference>
<keyword evidence="8 11" id="KW-1133">Transmembrane helix</keyword>
<dbReference type="SMART" id="SM00387">
    <property type="entry name" value="HATPase_c"/>
    <property type="match status" value="1"/>
</dbReference>
<dbReference type="InterPro" id="IPR036890">
    <property type="entry name" value="HATPase_C_sf"/>
</dbReference>
<dbReference type="SUPFAM" id="SSF47384">
    <property type="entry name" value="Homodimeric domain of signal transducing histidine kinase"/>
    <property type="match status" value="1"/>
</dbReference>
<dbReference type="PROSITE" id="PS50112">
    <property type="entry name" value="PAS"/>
    <property type="match status" value="1"/>
</dbReference>
<dbReference type="Proteomes" id="UP000619078">
    <property type="component" value="Unassembled WGS sequence"/>
</dbReference>
<evidence type="ECO:0000256" key="1">
    <source>
        <dbReference type="ARBA" id="ARBA00000085"/>
    </source>
</evidence>
<dbReference type="RefSeq" id="WP_191164436.1">
    <property type="nucleotide sequence ID" value="NZ_JACWMX010000006.1"/>
</dbReference>
<feature type="domain" description="PAC" evidence="14">
    <location>
        <begin position="321"/>
        <end position="373"/>
    </location>
</feature>
<dbReference type="InterPro" id="IPR035965">
    <property type="entry name" value="PAS-like_dom_sf"/>
</dbReference>
<evidence type="ECO:0000256" key="9">
    <source>
        <dbReference type="ARBA" id="ARBA00023136"/>
    </source>
</evidence>
<dbReference type="InterPro" id="IPR000700">
    <property type="entry name" value="PAS-assoc_C"/>
</dbReference>
<evidence type="ECO:0000256" key="5">
    <source>
        <dbReference type="ARBA" id="ARBA00022679"/>
    </source>
</evidence>
<dbReference type="InterPro" id="IPR003661">
    <property type="entry name" value="HisK_dim/P_dom"/>
</dbReference>
<feature type="transmembrane region" description="Helical" evidence="11">
    <location>
        <begin position="182"/>
        <end position="203"/>
    </location>
</feature>
<dbReference type="InterPro" id="IPR004358">
    <property type="entry name" value="Sig_transdc_His_kin-like_C"/>
</dbReference>
<evidence type="ECO:0000256" key="7">
    <source>
        <dbReference type="ARBA" id="ARBA00022777"/>
    </source>
</evidence>
<dbReference type="SMART" id="SM00388">
    <property type="entry name" value="HisKA"/>
    <property type="match status" value="1"/>
</dbReference>
<dbReference type="GO" id="GO:0016020">
    <property type="term" value="C:membrane"/>
    <property type="evidence" value="ECO:0007669"/>
    <property type="project" value="UniProtKB-SubCell"/>
</dbReference>
<dbReference type="CDD" id="cd00075">
    <property type="entry name" value="HATPase"/>
    <property type="match status" value="1"/>
</dbReference>
<evidence type="ECO:0000256" key="8">
    <source>
        <dbReference type="ARBA" id="ARBA00022989"/>
    </source>
</evidence>
<evidence type="ECO:0000313" key="16">
    <source>
        <dbReference type="Proteomes" id="UP000619078"/>
    </source>
</evidence>
<dbReference type="SUPFAM" id="SSF55874">
    <property type="entry name" value="ATPase domain of HSP90 chaperone/DNA topoisomerase II/histidine kinase"/>
    <property type="match status" value="1"/>
</dbReference>
<keyword evidence="9 11" id="KW-0472">Membrane</keyword>
<proteinExistence type="predicted"/>
<evidence type="ECO:0000256" key="6">
    <source>
        <dbReference type="ARBA" id="ARBA00022692"/>
    </source>
</evidence>
<evidence type="ECO:0000256" key="3">
    <source>
        <dbReference type="ARBA" id="ARBA00012438"/>
    </source>
</evidence>
<keyword evidence="4" id="KW-0597">Phosphoprotein</keyword>
<dbReference type="AlphaFoldDB" id="A0A926NU55"/>
<dbReference type="PROSITE" id="PS50109">
    <property type="entry name" value="HIS_KIN"/>
    <property type="match status" value="1"/>
</dbReference>
<dbReference type="InterPro" id="IPR052162">
    <property type="entry name" value="Sensor_kinase/Photoreceptor"/>
</dbReference>
<dbReference type="EMBL" id="JACWMX010000006">
    <property type="protein sequence ID" value="MBD1394657.1"/>
    <property type="molecule type" value="Genomic_DNA"/>
</dbReference>
<dbReference type="Gene3D" id="1.10.287.130">
    <property type="match status" value="1"/>
</dbReference>
<dbReference type="SMART" id="SM00086">
    <property type="entry name" value="PAC"/>
    <property type="match status" value="1"/>
</dbReference>
<accession>A0A926NU55</accession>
<dbReference type="SUPFAM" id="SSF55785">
    <property type="entry name" value="PYP-like sensor domain (PAS domain)"/>
    <property type="match status" value="1"/>
</dbReference>
<feature type="transmembrane region" description="Helical" evidence="11">
    <location>
        <begin position="6"/>
        <end position="26"/>
    </location>
</feature>
<comment type="subcellular location">
    <subcellularLocation>
        <location evidence="2">Membrane</location>
        <topology evidence="2">Multi-pass membrane protein</topology>
    </subcellularLocation>
</comment>
<dbReference type="Pfam" id="PF13675">
    <property type="entry name" value="PilJ"/>
    <property type="match status" value="1"/>
</dbReference>
<dbReference type="NCBIfam" id="TIGR00229">
    <property type="entry name" value="sensory_box"/>
    <property type="match status" value="1"/>
</dbReference>
<name>A0A926NU55_9SPHI</name>
<dbReference type="InterPro" id="IPR001610">
    <property type="entry name" value="PAC"/>
</dbReference>
<evidence type="ECO:0000259" key="12">
    <source>
        <dbReference type="PROSITE" id="PS50109"/>
    </source>
</evidence>
<evidence type="ECO:0000256" key="2">
    <source>
        <dbReference type="ARBA" id="ARBA00004141"/>
    </source>
</evidence>
<keyword evidence="5" id="KW-0808">Transferase</keyword>
<dbReference type="InterPro" id="IPR036097">
    <property type="entry name" value="HisK_dim/P_sf"/>
</dbReference>
<comment type="catalytic activity">
    <reaction evidence="1">
        <text>ATP + protein L-histidine = ADP + protein N-phospho-L-histidine.</text>
        <dbReference type="EC" id="2.7.13.3"/>
    </reaction>
</comment>
<feature type="domain" description="PAS" evidence="13">
    <location>
        <begin position="245"/>
        <end position="318"/>
    </location>
</feature>
<dbReference type="CDD" id="cd00082">
    <property type="entry name" value="HisKA"/>
    <property type="match status" value="1"/>
</dbReference>
<dbReference type="InterPro" id="IPR005467">
    <property type="entry name" value="His_kinase_dom"/>
</dbReference>
<feature type="coiled-coil region" evidence="10">
    <location>
        <begin position="204"/>
        <end position="238"/>
    </location>
</feature>
<dbReference type="InterPro" id="IPR000014">
    <property type="entry name" value="PAS"/>
</dbReference>
<dbReference type="Pfam" id="PF08447">
    <property type="entry name" value="PAS_3"/>
    <property type="match status" value="1"/>
</dbReference>
<evidence type="ECO:0000259" key="13">
    <source>
        <dbReference type="PROSITE" id="PS50112"/>
    </source>
</evidence>
<keyword evidence="7" id="KW-0418">Kinase</keyword>
<sequence>MTLTSRWKFIWPYVILIMTILFMVSLDSRLISNSIKEHKTYARTINLAGRQRMLSQKIINGLLLAGLNDTSRKQLIQDLHDWDKMHTSLQHGDDVNGLMNLDDTPLINLFYAINPSQQKLYKEVVKLSDTINGGIQKRPLDIAVIKNAIRLQKDYLAKMDHIVFATDKYVEQKLTKAADDEMLAALISGVILLLEILLIVYPYHRKANRDYDKIKIQSQEIEDQKEEIIQQMDLLSQQNLTLDNLQRTQKLTLDAINAGVWEWDIITNMQQWSGKFYQLLGYQPDEIPASFDAFVNELLHPDEKAKLDEAIKNHLAKHTLYQLNVRLLNKNGTYRWYETSGKAERNADNIPTRMAGSIIDINDKVTYERQLEISNATKDKLLAILSHDLRAPIGSLKSLVDWHREDYISDEEFKESLQKIKTTVTNLSGSLDNILQWAMSQIGGFKTNPQNTGIEDVLILVWNLLKETADDKGITMHCKLLKDGVVYVDQNHLFLVLRNLISNAIKFTPSGGRIDIMDFVKDDHVYIKITDSGKGMTAEQIALIFENNQISSTPGTKGEMGSGLGLSIAFDMLKRNKGVLEITSEVTKGSSFIVVIPKAEAV</sequence>
<keyword evidence="6 11" id="KW-0812">Transmembrane</keyword>
<keyword evidence="10" id="KW-0175">Coiled coil</keyword>
<dbReference type="EC" id="2.7.13.3" evidence="3"/>
<dbReference type="Gene3D" id="3.30.565.10">
    <property type="entry name" value="Histidine kinase-like ATPase, C-terminal domain"/>
    <property type="match status" value="1"/>
</dbReference>
<dbReference type="Pfam" id="PF02518">
    <property type="entry name" value="HATPase_c"/>
    <property type="match status" value="1"/>
</dbReference>
<protein>
    <recommendedName>
        <fullName evidence="3">histidine kinase</fullName>
        <ecNumber evidence="3">2.7.13.3</ecNumber>
    </recommendedName>
</protein>
<dbReference type="PRINTS" id="PR00344">
    <property type="entry name" value="BCTRLSENSOR"/>
</dbReference>
<evidence type="ECO:0000256" key="10">
    <source>
        <dbReference type="SAM" id="Coils"/>
    </source>
</evidence>
<dbReference type="CDD" id="cd00130">
    <property type="entry name" value="PAS"/>
    <property type="match status" value="1"/>
</dbReference>
<evidence type="ECO:0000313" key="15">
    <source>
        <dbReference type="EMBL" id="MBD1394657.1"/>
    </source>
</evidence>
<dbReference type="InterPro" id="IPR029095">
    <property type="entry name" value="NarX-like_N"/>
</dbReference>
<gene>
    <name evidence="15" type="ORF">IDJ76_16230</name>
</gene>
<dbReference type="Gene3D" id="3.30.450.20">
    <property type="entry name" value="PAS domain"/>
    <property type="match status" value="1"/>
</dbReference>
<dbReference type="GO" id="GO:0000155">
    <property type="term" value="F:phosphorelay sensor kinase activity"/>
    <property type="evidence" value="ECO:0007669"/>
    <property type="project" value="InterPro"/>
</dbReference>
<evidence type="ECO:0000256" key="4">
    <source>
        <dbReference type="ARBA" id="ARBA00022553"/>
    </source>
</evidence>
<dbReference type="PANTHER" id="PTHR43304">
    <property type="entry name" value="PHYTOCHROME-LIKE PROTEIN CPH1"/>
    <property type="match status" value="1"/>
</dbReference>